<dbReference type="EMBL" id="JAEUBG010005713">
    <property type="protein sequence ID" value="KAH3673049.1"/>
    <property type="molecule type" value="Genomic_DNA"/>
</dbReference>
<gene>
    <name evidence="9" type="ORF">WICPIJ_009935</name>
</gene>
<proteinExistence type="inferred from homology"/>
<dbReference type="Proteomes" id="UP000774326">
    <property type="component" value="Unassembled WGS sequence"/>
</dbReference>
<feature type="compositionally biased region" description="Polar residues" evidence="8">
    <location>
        <begin position="1"/>
        <end position="15"/>
    </location>
</feature>
<dbReference type="AlphaFoldDB" id="A0A9P8PKP4"/>
<dbReference type="GO" id="GO:0000462">
    <property type="term" value="P:maturation of SSU-rRNA from tricistronic rRNA transcript (SSU-rRNA, 5.8S rRNA, LSU-rRNA)"/>
    <property type="evidence" value="ECO:0007669"/>
    <property type="project" value="TreeGrafter"/>
</dbReference>
<feature type="region of interest" description="Disordered" evidence="8">
    <location>
        <begin position="226"/>
        <end position="247"/>
    </location>
</feature>
<evidence type="ECO:0000256" key="7">
    <source>
        <dbReference type="ARBA" id="ARBA00023242"/>
    </source>
</evidence>
<sequence length="247" mass="29446">MAYPKSRNSNNYNQDQGKRPRRPQQRNKQESDSVIGQGTTKLRKRIRDIERQLEKKKDVLPSNIKLEKQRELSTLRVELQNLQNFNKAKDLAKKYQMVRFFEKKKALRSYNQIKKEYTEMENSENVDKKELKKLRKKLTHHEIDLAYVVNFPKDKKYIALYPREDADIDMNDENVKKGTLKTDTLRNEFKKQFEQQLKEGTLKVSIEEILKGKSLRLEVPRIELAPDAPELQVQDEAEEEEEDDFFE</sequence>
<dbReference type="InterPro" id="IPR019310">
    <property type="entry name" value="Efg1"/>
</dbReference>
<feature type="region of interest" description="Disordered" evidence="8">
    <location>
        <begin position="1"/>
        <end position="39"/>
    </location>
</feature>
<dbReference type="PANTHER" id="PTHR33911">
    <property type="entry name" value="RRNA-PROCESSING PROTEIN EFG1"/>
    <property type="match status" value="1"/>
</dbReference>
<evidence type="ECO:0000256" key="8">
    <source>
        <dbReference type="SAM" id="MobiDB-lite"/>
    </source>
</evidence>
<dbReference type="PANTHER" id="PTHR33911:SF1">
    <property type="entry name" value="RRNA-PROCESSING PROTEIN EFG1"/>
    <property type="match status" value="1"/>
</dbReference>
<evidence type="ECO:0000256" key="6">
    <source>
        <dbReference type="ARBA" id="ARBA00023054"/>
    </source>
</evidence>
<dbReference type="Pfam" id="PF10153">
    <property type="entry name" value="Efg1"/>
    <property type="match status" value="1"/>
</dbReference>
<keyword evidence="5" id="KW-0698">rRNA processing</keyword>
<dbReference type="InterPro" id="IPR050786">
    <property type="entry name" value="EFG1_rRNA-proc"/>
</dbReference>
<comment type="caution">
    <text evidence="9">The sequence shown here is derived from an EMBL/GenBank/DDBJ whole genome shotgun (WGS) entry which is preliminary data.</text>
</comment>
<evidence type="ECO:0000256" key="3">
    <source>
        <dbReference type="ARBA" id="ARBA00018689"/>
    </source>
</evidence>
<evidence type="ECO:0000256" key="1">
    <source>
        <dbReference type="ARBA" id="ARBA00004604"/>
    </source>
</evidence>
<name>A0A9P8PKP4_WICPI</name>
<feature type="compositionally biased region" description="Acidic residues" evidence="8">
    <location>
        <begin position="233"/>
        <end position="247"/>
    </location>
</feature>
<comment type="subcellular location">
    <subcellularLocation>
        <location evidence="1">Nucleus</location>
        <location evidence="1">Nucleolus</location>
    </subcellularLocation>
</comment>
<keyword evidence="6" id="KW-0175">Coiled coil</keyword>
<dbReference type="GO" id="GO:0005730">
    <property type="term" value="C:nucleolus"/>
    <property type="evidence" value="ECO:0007669"/>
    <property type="project" value="UniProtKB-SubCell"/>
</dbReference>
<evidence type="ECO:0000256" key="5">
    <source>
        <dbReference type="ARBA" id="ARBA00022552"/>
    </source>
</evidence>
<keyword evidence="10" id="KW-1185">Reference proteome</keyword>
<dbReference type="OrthoDB" id="47732at2759"/>
<dbReference type="GO" id="GO:0030688">
    <property type="term" value="C:preribosome, small subunit precursor"/>
    <property type="evidence" value="ECO:0007669"/>
    <property type="project" value="TreeGrafter"/>
</dbReference>
<evidence type="ECO:0000256" key="2">
    <source>
        <dbReference type="ARBA" id="ARBA00006916"/>
    </source>
</evidence>
<evidence type="ECO:0000313" key="9">
    <source>
        <dbReference type="EMBL" id="KAH3673049.1"/>
    </source>
</evidence>
<evidence type="ECO:0000256" key="4">
    <source>
        <dbReference type="ARBA" id="ARBA00019827"/>
    </source>
</evidence>
<organism evidence="9 10">
    <name type="scientific">Wickerhamomyces pijperi</name>
    <name type="common">Yeast</name>
    <name type="synonym">Pichia pijperi</name>
    <dbReference type="NCBI Taxonomy" id="599730"/>
    <lineage>
        <taxon>Eukaryota</taxon>
        <taxon>Fungi</taxon>
        <taxon>Dikarya</taxon>
        <taxon>Ascomycota</taxon>
        <taxon>Saccharomycotina</taxon>
        <taxon>Saccharomycetes</taxon>
        <taxon>Phaffomycetales</taxon>
        <taxon>Wickerhamomycetaceae</taxon>
        <taxon>Wickerhamomyces</taxon>
    </lineage>
</organism>
<protein>
    <recommendedName>
        <fullName evidence="3">rRNA-processing protein EFG1</fullName>
    </recommendedName>
    <alternativeName>
        <fullName evidence="4">rRNA-processing protein efg1</fullName>
    </alternativeName>
</protein>
<evidence type="ECO:0000313" key="10">
    <source>
        <dbReference type="Proteomes" id="UP000774326"/>
    </source>
</evidence>
<keyword evidence="7" id="KW-0539">Nucleus</keyword>
<accession>A0A9P8PKP4</accession>
<comment type="similarity">
    <text evidence="2">Belongs to the EFG1 family.</text>
</comment>
<reference evidence="9" key="1">
    <citation type="journal article" date="2021" name="Open Biol.">
        <title>Shared evolutionary footprints suggest mitochondrial oxidative damage underlies multiple complex I losses in fungi.</title>
        <authorList>
            <person name="Schikora-Tamarit M.A."/>
            <person name="Marcet-Houben M."/>
            <person name="Nosek J."/>
            <person name="Gabaldon T."/>
        </authorList>
    </citation>
    <scope>NUCLEOTIDE SEQUENCE</scope>
    <source>
        <strain evidence="9">CBS2887</strain>
    </source>
</reference>
<reference evidence="9" key="2">
    <citation type="submission" date="2021-01" db="EMBL/GenBank/DDBJ databases">
        <authorList>
            <person name="Schikora-Tamarit M.A."/>
        </authorList>
    </citation>
    <scope>NUCLEOTIDE SEQUENCE</scope>
    <source>
        <strain evidence="9">CBS2887</strain>
    </source>
</reference>